<dbReference type="PROSITE" id="PS00622">
    <property type="entry name" value="HTH_LUXR_1"/>
    <property type="match status" value="1"/>
</dbReference>
<dbReference type="PANTHER" id="PTHR44688">
    <property type="entry name" value="DNA-BINDING TRANSCRIPTIONAL ACTIVATOR DEVR_DOSR"/>
    <property type="match status" value="1"/>
</dbReference>
<evidence type="ECO:0000256" key="1">
    <source>
        <dbReference type="ARBA" id="ARBA00023015"/>
    </source>
</evidence>
<dbReference type="SMART" id="SM00421">
    <property type="entry name" value="HTH_LUXR"/>
    <property type="match status" value="1"/>
</dbReference>
<keyword evidence="2" id="KW-0238">DNA-binding</keyword>
<dbReference type="Pfam" id="PF00196">
    <property type="entry name" value="GerE"/>
    <property type="match status" value="1"/>
</dbReference>
<keyword evidence="1" id="KW-0805">Transcription regulation</keyword>
<evidence type="ECO:0000259" key="4">
    <source>
        <dbReference type="PROSITE" id="PS50043"/>
    </source>
</evidence>
<dbReference type="InterPro" id="IPR036388">
    <property type="entry name" value="WH-like_DNA-bd_sf"/>
</dbReference>
<dbReference type="InterPro" id="IPR016032">
    <property type="entry name" value="Sig_transdc_resp-reg_C-effctor"/>
</dbReference>
<dbReference type="PROSITE" id="PS50043">
    <property type="entry name" value="HTH_LUXR_2"/>
    <property type="match status" value="1"/>
</dbReference>
<evidence type="ECO:0000256" key="2">
    <source>
        <dbReference type="ARBA" id="ARBA00023125"/>
    </source>
</evidence>
<sequence>MAGTPIALSEDDLQTMVDIVATAGSTIAEEGGPDPADSGPSVGLPWWVLHRIRALVRCDELSWHDLESAQQRTTFLMDARDDGDELTLADGFDDPADDPFWQHYWQSPCSYPERSGDLRGVTMRSDFYSAREWRATPFYLDDADRLQHSMLLTLPGGPGRTLRLVAFRQSGPTFSERDRSIFLLLRPHLYAIHLRVERQRRGIPDLTERQWQLLQLVALGHTNGQIARRLGVAEGTVRKHMENIHSRLGVTSRAAALARAFPDRFATALHPAHLVPA</sequence>
<organism evidence="5 6">
    <name type="scientific">Kribbella sancticallisti</name>
    <dbReference type="NCBI Taxonomy" id="460087"/>
    <lineage>
        <taxon>Bacteria</taxon>
        <taxon>Bacillati</taxon>
        <taxon>Actinomycetota</taxon>
        <taxon>Actinomycetes</taxon>
        <taxon>Propionibacteriales</taxon>
        <taxon>Kribbellaceae</taxon>
        <taxon>Kribbella</taxon>
    </lineage>
</organism>
<comment type="caution">
    <text evidence="5">The sequence shown here is derived from an EMBL/GenBank/DDBJ whole genome shotgun (WGS) entry which is preliminary data.</text>
</comment>
<protein>
    <recommendedName>
        <fullName evidence="4">HTH luxR-type domain-containing protein</fullName>
    </recommendedName>
</protein>
<dbReference type="SUPFAM" id="SSF46894">
    <property type="entry name" value="C-terminal effector domain of the bipartite response regulators"/>
    <property type="match status" value="1"/>
</dbReference>
<accession>A0ABN2EI28</accession>
<proteinExistence type="predicted"/>
<evidence type="ECO:0000313" key="6">
    <source>
        <dbReference type="Proteomes" id="UP001500393"/>
    </source>
</evidence>
<feature type="domain" description="HTH luxR-type" evidence="4">
    <location>
        <begin position="199"/>
        <end position="264"/>
    </location>
</feature>
<dbReference type="Gene3D" id="1.10.10.10">
    <property type="entry name" value="Winged helix-like DNA-binding domain superfamily/Winged helix DNA-binding domain"/>
    <property type="match status" value="1"/>
</dbReference>
<dbReference type="Proteomes" id="UP001500393">
    <property type="component" value="Unassembled WGS sequence"/>
</dbReference>
<dbReference type="CDD" id="cd06170">
    <property type="entry name" value="LuxR_C_like"/>
    <property type="match status" value="1"/>
</dbReference>
<evidence type="ECO:0000313" key="5">
    <source>
        <dbReference type="EMBL" id="GAA1607016.1"/>
    </source>
</evidence>
<keyword evidence="3" id="KW-0804">Transcription</keyword>
<gene>
    <name evidence="5" type="ORF">GCM10009789_71670</name>
</gene>
<evidence type="ECO:0000256" key="3">
    <source>
        <dbReference type="ARBA" id="ARBA00023163"/>
    </source>
</evidence>
<dbReference type="PRINTS" id="PR00038">
    <property type="entry name" value="HTHLUXR"/>
</dbReference>
<dbReference type="PANTHER" id="PTHR44688:SF16">
    <property type="entry name" value="DNA-BINDING TRANSCRIPTIONAL ACTIVATOR DEVR_DOSR"/>
    <property type="match status" value="1"/>
</dbReference>
<reference evidence="5 6" key="1">
    <citation type="journal article" date="2019" name="Int. J. Syst. Evol. Microbiol.">
        <title>The Global Catalogue of Microorganisms (GCM) 10K type strain sequencing project: providing services to taxonomists for standard genome sequencing and annotation.</title>
        <authorList>
            <consortium name="The Broad Institute Genomics Platform"/>
            <consortium name="The Broad Institute Genome Sequencing Center for Infectious Disease"/>
            <person name="Wu L."/>
            <person name="Ma J."/>
        </authorList>
    </citation>
    <scope>NUCLEOTIDE SEQUENCE [LARGE SCALE GENOMIC DNA]</scope>
    <source>
        <strain evidence="5 6">JCM 14969</strain>
    </source>
</reference>
<dbReference type="EMBL" id="BAAAOS010000056">
    <property type="protein sequence ID" value="GAA1607016.1"/>
    <property type="molecule type" value="Genomic_DNA"/>
</dbReference>
<dbReference type="InterPro" id="IPR000792">
    <property type="entry name" value="Tscrpt_reg_LuxR_C"/>
</dbReference>
<dbReference type="RefSeq" id="WP_344221169.1">
    <property type="nucleotide sequence ID" value="NZ_BAAAOS010000056.1"/>
</dbReference>
<name>A0ABN2EI28_9ACTN</name>
<keyword evidence="6" id="KW-1185">Reference proteome</keyword>